<dbReference type="HOGENOM" id="CLU_2402607_0_0_1"/>
<organism evidence="1 2">
    <name type="scientific">Amborella trichopoda</name>
    <dbReference type="NCBI Taxonomy" id="13333"/>
    <lineage>
        <taxon>Eukaryota</taxon>
        <taxon>Viridiplantae</taxon>
        <taxon>Streptophyta</taxon>
        <taxon>Embryophyta</taxon>
        <taxon>Tracheophyta</taxon>
        <taxon>Spermatophyta</taxon>
        <taxon>Magnoliopsida</taxon>
        <taxon>Amborellales</taxon>
        <taxon>Amborellaceae</taxon>
        <taxon>Amborella</taxon>
    </lineage>
</organism>
<evidence type="ECO:0000313" key="1">
    <source>
        <dbReference type="EMBL" id="ERN12686.1"/>
    </source>
</evidence>
<protein>
    <submittedName>
        <fullName evidence="1">Uncharacterized protein</fullName>
    </submittedName>
</protein>
<gene>
    <name evidence="1" type="ORF">AMTR_s00025p00248020</name>
</gene>
<keyword evidence="2" id="KW-1185">Reference proteome</keyword>
<evidence type="ECO:0000313" key="2">
    <source>
        <dbReference type="Proteomes" id="UP000017836"/>
    </source>
</evidence>
<dbReference type="AlphaFoldDB" id="W1PXT0"/>
<dbReference type="EMBL" id="KI392614">
    <property type="protein sequence ID" value="ERN12686.1"/>
    <property type="molecule type" value="Genomic_DNA"/>
</dbReference>
<name>W1PXT0_AMBTC</name>
<reference evidence="2" key="1">
    <citation type="journal article" date="2013" name="Science">
        <title>The Amborella genome and the evolution of flowering plants.</title>
        <authorList>
            <consortium name="Amborella Genome Project"/>
        </authorList>
    </citation>
    <scope>NUCLEOTIDE SEQUENCE [LARGE SCALE GENOMIC DNA]</scope>
</reference>
<dbReference type="Gramene" id="ERN12686">
    <property type="protein sequence ID" value="ERN12686"/>
    <property type="gene ID" value="AMTR_s00025p00248020"/>
</dbReference>
<sequence>MMPMSIATGYYSKEAEALENKDLDRIQRILRVLGDGATSQDSTMERVEIPYYAGMDAVEVCESRAQLEEDNISTITKQHIRVLDTSNSLTGTY</sequence>
<dbReference type="Proteomes" id="UP000017836">
    <property type="component" value="Unassembled WGS sequence"/>
</dbReference>
<proteinExistence type="predicted"/>
<accession>W1PXT0</accession>